<keyword evidence="2" id="KW-0833">Ubl conjugation pathway</keyword>
<dbReference type="STRING" id="196109.A0A136J0J0"/>
<sequence>MTTLAARRMAKERRELEKPNEDYFVKFKDNDDLLHFDAYVIGPADTPYQYKLALLRFEIPERYPMVPPKVKFIQHDGGRIHPNLYVEGKVCLSILGTWPGEPWAFGMTCHTVLITVRSLLDDKPYKHEPNQHDNPNFNKYVEYSSWKCMLFDYLSRAPDADSKAFITRHIRDNADAMRAALKAQASKNKLLKQLTTPYSGSSGAKPTVDYPNLITNLEAAIATAELDRPRDSSTKRSFTDTEAGVGPQNDTEAETVRKKSKVTLGNSVVQYDSHAVESEAGAGKSIGSATSASKPPPEIIDLT</sequence>
<keyword evidence="6" id="KW-1185">Reference proteome</keyword>
<name>A0A136J0J0_9PEZI</name>
<dbReference type="InParanoid" id="A0A136J0J0"/>
<evidence type="ECO:0000259" key="4">
    <source>
        <dbReference type="PROSITE" id="PS50127"/>
    </source>
</evidence>
<reference evidence="6" key="1">
    <citation type="submission" date="2016-02" db="EMBL/GenBank/DDBJ databases">
        <title>Draft genome sequence of Microdochium bolleyi, a fungal endophyte of beachgrass.</title>
        <authorList>
            <consortium name="DOE Joint Genome Institute"/>
            <person name="David A.S."/>
            <person name="May G."/>
            <person name="Haridas S."/>
            <person name="Lim J."/>
            <person name="Wang M."/>
            <person name="Labutti K."/>
            <person name="Lipzen A."/>
            <person name="Barry K."/>
            <person name="Grigoriev I.V."/>
        </authorList>
    </citation>
    <scope>NUCLEOTIDE SEQUENCE [LARGE SCALE GENOMIC DNA]</scope>
    <source>
        <strain evidence="6">J235TASD1</strain>
    </source>
</reference>
<protein>
    <submittedName>
        <fullName evidence="5">Ubiquitin-conjugating enzyme/RWD-like protein</fullName>
    </submittedName>
</protein>
<evidence type="ECO:0000256" key="2">
    <source>
        <dbReference type="ARBA" id="ARBA00022786"/>
    </source>
</evidence>
<evidence type="ECO:0000313" key="5">
    <source>
        <dbReference type="EMBL" id="KXJ90544.1"/>
    </source>
</evidence>
<dbReference type="PROSITE" id="PS50127">
    <property type="entry name" value="UBC_2"/>
    <property type="match status" value="1"/>
</dbReference>
<evidence type="ECO:0000256" key="3">
    <source>
        <dbReference type="SAM" id="MobiDB-lite"/>
    </source>
</evidence>
<dbReference type="EMBL" id="KQ964252">
    <property type="protein sequence ID" value="KXJ90544.1"/>
    <property type="molecule type" value="Genomic_DNA"/>
</dbReference>
<accession>A0A136J0J0</accession>
<dbReference type="AlphaFoldDB" id="A0A136J0J0"/>
<dbReference type="Proteomes" id="UP000070501">
    <property type="component" value="Unassembled WGS sequence"/>
</dbReference>
<feature type="region of interest" description="Disordered" evidence="3">
    <location>
        <begin position="225"/>
        <end position="303"/>
    </location>
</feature>
<dbReference type="PANTHER" id="PTHR46116">
    <property type="entry name" value="(E3-INDEPENDENT) E2 UBIQUITIN-CONJUGATING ENZYME"/>
    <property type="match status" value="1"/>
</dbReference>
<proteinExistence type="predicted"/>
<feature type="domain" description="UBC core" evidence="4">
    <location>
        <begin position="4"/>
        <end position="166"/>
    </location>
</feature>
<dbReference type="InterPro" id="IPR016135">
    <property type="entry name" value="UBQ-conjugating_enzyme/RWD"/>
</dbReference>
<dbReference type="Gene3D" id="3.10.110.10">
    <property type="entry name" value="Ubiquitin Conjugating Enzyme"/>
    <property type="match status" value="1"/>
</dbReference>
<dbReference type="SMART" id="SM00212">
    <property type="entry name" value="UBCc"/>
    <property type="match status" value="1"/>
</dbReference>
<evidence type="ECO:0000256" key="1">
    <source>
        <dbReference type="ARBA" id="ARBA00022679"/>
    </source>
</evidence>
<dbReference type="Pfam" id="PF00179">
    <property type="entry name" value="UQ_con"/>
    <property type="match status" value="1"/>
</dbReference>
<organism evidence="5 6">
    <name type="scientific">Microdochium bolleyi</name>
    <dbReference type="NCBI Taxonomy" id="196109"/>
    <lineage>
        <taxon>Eukaryota</taxon>
        <taxon>Fungi</taxon>
        <taxon>Dikarya</taxon>
        <taxon>Ascomycota</taxon>
        <taxon>Pezizomycotina</taxon>
        <taxon>Sordariomycetes</taxon>
        <taxon>Xylariomycetidae</taxon>
        <taxon>Xylariales</taxon>
        <taxon>Microdochiaceae</taxon>
        <taxon>Microdochium</taxon>
    </lineage>
</organism>
<dbReference type="GO" id="GO:0016740">
    <property type="term" value="F:transferase activity"/>
    <property type="evidence" value="ECO:0007669"/>
    <property type="project" value="UniProtKB-KW"/>
</dbReference>
<keyword evidence="1" id="KW-0808">Transferase</keyword>
<feature type="compositionally biased region" description="Pro residues" evidence="3">
    <location>
        <begin position="294"/>
        <end position="303"/>
    </location>
</feature>
<dbReference type="SUPFAM" id="SSF54495">
    <property type="entry name" value="UBC-like"/>
    <property type="match status" value="1"/>
</dbReference>
<dbReference type="InterPro" id="IPR000608">
    <property type="entry name" value="UBC"/>
</dbReference>
<evidence type="ECO:0000313" key="6">
    <source>
        <dbReference type="Proteomes" id="UP000070501"/>
    </source>
</evidence>
<gene>
    <name evidence="5" type="ORF">Micbo1qcDRAFT_71080</name>
</gene>
<feature type="compositionally biased region" description="Basic and acidic residues" evidence="3">
    <location>
        <begin position="225"/>
        <end position="239"/>
    </location>
</feature>
<dbReference type="OrthoDB" id="47801at2759"/>